<dbReference type="InterPro" id="IPR036249">
    <property type="entry name" value="Thioredoxin-like_sf"/>
</dbReference>
<evidence type="ECO:0000313" key="8">
    <source>
        <dbReference type="Proteomes" id="UP000007809"/>
    </source>
</evidence>
<dbReference type="Gene3D" id="3.40.30.10">
    <property type="entry name" value="Glutaredoxin"/>
    <property type="match status" value="1"/>
</dbReference>
<dbReference type="CDD" id="cd02966">
    <property type="entry name" value="TlpA_like_family"/>
    <property type="match status" value="1"/>
</dbReference>
<accession>F4CXE5</accession>
<gene>
    <name evidence="7" type="ordered locus">Psed_4361</name>
</gene>
<evidence type="ECO:0000256" key="5">
    <source>
        <dbReference type="ARBA" id="ARBA00023284"/>
    </source>
</evidence>
<sequence>MLLASALVAALVTGGCSFTPPRDGAAAPPSEFTFVAPGGRTRLTYDPPETRGTVRGLAGEDLADASRRLALDDFAGRVVVLNIWGSWCGPCRDEVPDLQEVYRSTRDDGVTVLGVAVRDDRDAARDFLRSRDVEYPSIFDPPARSLAALRGFPPNVVPSTLVLDRGHRVAAVFLGTVRISELLPVVERIAAEPAPIPTGGP</sequence>
<keyword evidence="2" id="KW-0201">Cytochrome c-type biogenesis</keyword>
<evidence type="ECO:0000313" key="7">
    <source>
        <dbReference type="EMBL" id="AEA26519.1"/>
    </source>
</evidence>
<reference evidence="7 8" key="1">
    <citation type="journal article" date="2011" name="J. Bacteriol.">
        <title>Genome sequence of the 1,4-dioxane-degrading Pseudonocardia dioxanivorans strain CB1190.</title>
        <authorList>
            <person name="Sales C.M."/>
            <person name="Mahendra S."/>
            <person name="Grostern A."/>
            <person name="Parales R.E."/>
            <person name="Goodwin L.A."/>
            <person name="Woyke T."/>
            <person name="Nolan M."/>
            <person name="Lapidus A."/>
            <person name="Chertkov O."/>
            <person name="Ovchinnikova G."/>
            <person name="Sczyrba A."/>
            <person name="Alvarez-Cohen L."/>
        </authorList>
    </citation>
    <scope>NUCLEOTIDE SEQUENCE [LARGE SCALE GENOMIC DNA]</scope>
    <source>
        <strain evidence="8">ATCC 55486 / DSM 44775 / JCM 13855 / CB1190</strain>
    </source>
</reference>
<dbReference type="eggNOG" id="COG0526">
    <property type="taxonomic scope" value="Bacteria"/>
</dbReference>
<dbReference type="PROSITE" id="PS51352">
    <property type="entry name" value="THIOREDOXIN_2"/>
    <property type="match status" value="1"/>
</dbReference>
<dbReference type="GO" id="GO:0016209">
    <property type="term" value="F:antioxidant activity"/>
    <property type="evidence" value="ECO:0007669"/>
    <property type="project" value="InterPro"/>
</dbReference>
<dbReference type="InterPro" id="IPR013766">
    <property type="entry name" value="Thioredoxin_domain"/>
</dbReference>
<dbReference type="PANTHER" id="PTHR42852:SF6">
    <property type="entry name" value="THIOL:DISULFIDE INTERCHANGE PROTEIN DSBE"/>
    <property type="match status" value="1"/>
</dbReference>
<feature type="domain" description="Thioredoxin" evidence="6">
    <location>
        <begin position="21"/>
        <end position="191"/>
    </location>
</feature>
<evidence type="ECO:0000256" key="4">
    <source>
        <dbReference type="ARBA" id="ARBA00023157"/>
    </source>
</evidence>
<evidence type="ECO:0000259" key="6">
    <source>
        <dbReference type="PROSITE" id="PS51352"/>
    </source>
</evidence>
<comment type="subcellular location">
    <subcellularLocation>
        <location evidence="1">Cell envelope</location>
    </subcellularLocation>
</comment>
<protein>
    <submittedName>
        <fullName evidence="7">Alkyl hydroperoxide reductase/ Thiol specific antioxidant/ Mal allergen</fullName>
    </submittedName>
</protein>
<dbReference type="InterPro" id="IPR050553">
    <property type="entry name" value="Thioredoxin_ResA/DsbE_sf"/>
</dbReference>
<dbReference type="Pfam" id="PF00578">
    <property type="entry name" value="AhpC-TSA"/>
    <property type="match status" value="1"/>
</dbReference>
<dbReference type="SUPFAM" id="SSF52833">
    <property type="entry name" value="Thioredoxin-like"/>
    <property type="match status" value="1"/>
</dbReference>
<proteinExistence type="predicted"/>
<keyword evidence="8" id="KW-1185">Reference proteome</keyword>
<dbReference type="EMBL" id="CP002593">
    <property type="protein sequence ID" value="AEA26519.1"/>
    <property type="molecule type" value="Genomic_DNA"/>
</dbReference>
<organism evidence="7 8">
    <name type="scientific">Pseudonocardia dioxanivorans (strain ATCC 55486 / DSM 44775 / JCM 13855 / CB1190)</name>
    <dbReference type="NCBI Taxonomy" id="675635"/>
    <lineage>
        <taxon>Bacteria</taxon>
        <taxon>Bacillati</taxon>
        <taxon>Actinomycetota</taxon>
        <taxon>Actinomycetes</taxon>
        <taxon>Pseudonocardiales</taxon>
        <taxon>Pseudonocardiaceae</taxon>
        <taxon>Pseudonocardia</taxon>
    </lineage>
</organism>
<dbReference type="PANTHER" id="PTHR42852">
    <property type="entry name" value="THIOL:DISULFIDE INTERCHANGE PROTEIN DSBE"/>
    <property type="match status" value="1"/>
</dbReference>
<dbReference type="InterPro" id="IPR000866">
    <property type="entry name" value="AhpC/TSA"/>
</dbReference>
<dbReference type="AlphaFoldDB" id="F4CXE5"/>
<keyword evidence="4" id="KW-1015">Disulfide bond</keyword>
<dbReference type="Proteomes" id="UP000007809">
    <property type="component" value="Chromosome"/>
</dbReference>
<name>F4CXE5_PSEUX</name>
<dbReference type="STRING" id="675635.Psed_4361"/>
<evidence type="ECO:0000256" key="2">
    <source>
        <dbReference type="ARBA" id="ARBA00022748"/>
    </source>
</evidence>
<keyword evidence="3" id="KW-0812">Transmembrane</keyword>
<keyword evidence="3" id="KW-0735">Signal-anchor</keyword>
<dbReference type="InterPro" id="IPR017937">
    <property type="entry name" value="Thioredoxin_CS"/>
</dbReference>
<evidence type="ECO:0000256" key="3">
    <source>
        <dbReference type="ARBA" id="ARBA00022968"/>
    </source>
</evidence>
<dbReference type="PROSITE" id="PS00194">
    <property type="entry name" value="THIOREDOXIN_1"/>
    <property type="match status" value="1"/>
</dbReference>
<keyword evidence="5" id="KW-0676">Redox-active center</keyword>
<dbReference type="KEGG" id="pdx:Psed_4361"/>
<dbReference type="GO" id="GO:0016491">
    <property type="term" value="F:oxidoreductase activity"/>
    <property type="evidence" value="ECO:0007669"/>
    <property type="project" value="InterPro"/>
</dbReference>
<dbReference type="GO" id="GO:0017004">
    <property type="term" value="P:cytochrome complex assembly"/>
    <property type="evidence" value="ECO:0007669"/>
    <property type="project" value="UniProtKB-KW"/>
</dbReference>
<dbReference type="GO" id="GO:0030313">
    <property type="term" value="C:cell envelope"/>
    <property type="evidence" value="ECO:0007669"/>
    <property type="project" value="UniProtKB-SubCell"/>
</dbReference>
<evidence type="ECO:0000256" key="1">
    <source>
        <dbReference type="ARBA" id="ARBA00004196"/>
    </source>
</evidence>
<dbReference type="HOGENOM" id="CLU_042529_11_1_11"/>
<dbReference type="RefSeq" id="WP_013676433.1">
    <property type="nucleotide sequence ID" value="NC_015312.1"/>
</dbReference>